<gene>
    <name evidence="1" type="ORF">IFM89_031588</name>
</gene>
<dbReference type="Proteomes" id="UP000631114">
    <property type="component" value="Unassembled WGS sequence"/>
</dbReference>
<proteinExistence type="predicted"/>
<dbReference type="AlphaFoldDB" id="A0A835HYD1"/>
<name>A0A835HYD1_9MAGN</name>
<comment type="caution">
    <text evidence="1">The sequence shown here is derived from an EMBL/GenBank/DDBJ whole genome shotgun (WGS) entry which is preliminary data.</text>
</comment>
<sequence length="268" mass="30635">MDDSLQLLPDVESRNRFGKVDNLKKCTKLNYLDLGFNHLRYISSLSELKLDERGITTRKSWKRQIVLASKLKRPAGFGLYCPAIHNDEDEGTLTRDRSNAGDSYIDEMMESHHLSSSTPRGLLRITGGYTTRRYNLEEEFMQLSVESYSLASSIVILAIVMMSARRFDTSLPKLITHRKEPESGTMDDHFREMFPSRIRVGLPNVEYIRMMIGALELKNDDWLKAKETLRAAREATDGKDSYSALSLGNWNYFAAARSGLFGKSYRNL</sequence>
<organism evidence="1 2">
    <name type="scientific">Coptis chinensis</name>
    <dbReference type="NCBI Taxonomy" id="261450"/>
    <lineage>
        <taxon>Eukaryota</taxon>
        <taxon>Viridiplantae</taxon>
        <taxon>Streptophyta</taxon>
        <taxon>Embryophyta</taxon>
        <taxon>Tracheophyta</taxon>
        <taxon>Spermatophyta</taxon>
        <taxon>Magnoliopsida</taxon>
        <taxon>Ranunculales</taxon>
        <taxon>Ranunculaceae</taxon>
        <taxon>Coptidoideae</taxon>
        <taxon>Coptis</taxon>
    </lineage>
</organism>
<accession>A0A835HYD1</accession>
<dbReference type="EMBL" id="JADFTS010000005">
    <property type="protein sequence ID" value="KAF9607084.1"/>
    <property type="molecule type" value="Genomic_DNA"/>
</dbReference>
<evidence type="ECO:0000313" key="1">
    <source>
        <dbReference type="EMBL" id="KAF9607084.1"/>
    </source>
</evidence>
<evidence type="ECO:0000313" key="2">
    <source>
        <dbReference type="Proteomes" id="UP000631114"/>
    </source>
</evidence>
<dbReference type="InterPro" id="IPR001611">
    <property type="entry name" value="Leu-rich_rpt"/>
</dbReference>
<dbReference type="PROSITE" id="PS51450">
    <property type="entry name" value="LRR"/>
    <property type="match status" value="1"/>
</dbReference>
<reference evidence="1 2" key="1">
    <citation type="submission" date="2020-10" db="EMBL/GenBank/DDBJ databases">
        <title>The Coptis chinensis genome and diversification of protoberbering-type alkaloids.</title>
        <authorList>
            <person name="Wang B."/>
            <person name="Shu S."/>
            <person name="Song C."/>
            <person name="Liu Y."/>
        </authorList>
    </citation>
    <scope>NUCLEOTIDE SEQUENCE [LARGE SCALE GENOMIC DNA]</scope>
    <source>
        <strain evidence="1">HL-2020</strain>
        <tissue evidence="1">Leaf</tissue>
    </source>
</reference>
<keyword evidence="2" id="KW-1185">Reference proteome</keyword>
<protein>
    <submittedName>
        <fullName evidence="1">Uncharacterized protein</fullName>
    </submittedName>
</protein>
<dbReference type="OrthoDB" id="7451790at2759"/>